<comment type="similarity">
    <text evidence="1">Belongs to the 4-hydroxybenzoyl-CoA thioesterase family.</text>
</comment>
<keyword evidence="4" id="KW-1185">Reference proteome</keyword>
<dbReference type="InterPro" id="IPR050563">
    <property type="entry name" value="4-hydroxybenzoyl-CoA_TE"/>
</dbReference>
<dbReference type="PANTHER" id="PTHR31793">
    <property type="entry name" value="4-HYDROXYBENZOYL-COA THIOESTERASE FAMILY MEMBER"/>
    <property type="match status" value="1"/>
</dbReference>
<accession>A0A0U1KX35</accession>
<dbReference type="RefSeq" id="WP_021166919.1">
    <property type="nucleotide sequence ID" value="NZ_CTRP01000006.1"/>
</dbReference>
<dbReference type="PIRSF" id="PIRSF003230">
    <property type="entry name" value="YbgC"/>
    <property type="match status" value="1"/>
</dbReference>
<protein>
    <submittedName>
        <fullName evidence="3">4-hydroxybenzoyl-CoA thioesterase family active site</fullName>
    </submittedName>
</protein>
<sequence length="132" mass="15333">MITVREKVRFVETDMMGVVHHSNYFRWFEMARVEYLRQVGVLLTDMMADDIVFPITDVDCKYRASARFDDYILIEAVLAEASKVKLVFTYRVLKEADGTLLATGSTQNVFTNNQGKIIRLPDKYFNKLHKLS</sequence>
<dbReference type="InterPro" id="IPR029069">
    <property type="entry name" value="HotDog_dom_sf"/>
</dbReference>
<dbReference type="Pfam" id="PF13279">
    <property type="entry name" value="4HBT_2"/>
    <property type="match status" value="1"/>
</dbReference>
<dbReference type="AlphaFoldDB" id="A0A0U1KX35"/>
<organism evidence="3 4">
    <name type="scientific">Sporomusa ovata</name>
    <dbReference type="NCBI Taxonomy" id="2378"/>
    <lineage>
        <taxon>Bacteria</taxon>
        <taxon>Bacillati</taxon>
        <taxon>Bacillota</taxon>
        <taxon>Negativicutes</taxon>
        <taxon>Selenomonadales</taxon>
        <taxon>Sporomusaceae</taxon>
        <taxon>Sporomusa</taxon>
    </lineage>
</organism>
<evidence type="ECO:0000256" key="1">
    <source>
        <dbReference type="ARBA" id="ARBA00005953"/>
    </source>
</evidence>
<dbReference type="CDD" id="cd00586">
    <property type="entry name" value="4HBT"/>
    <property type="match status" value="1"/>
</dbReference>
<gene>
    <name evidence="3" type="ORF">SpAn4DRAFT_4988</name>
</gene>
<dbReference type="EMBL" id="CTRP01000006">
    <property type="protein sequence ID" value="CQR71926.1"/>
    <property type="molecule type" value="Genomic_DNA"/>
</dbReference>
<evidence type="ECO:0000313" key="3">
    <source>
        <dbReference type="EMBL" id="CQR71926.1"/>
    </source>
</evidence>
<dbReference type="PANTHER" id="PTHR31793:SF27">
    <property type="entry name" value="NOVEL THIOESTERASE SUPERFAMILY DOMAIN AND SAPOSIN A-TYPE DOMAIN CONTAINING PROTEIN (0610012H03RIK)"/>
    <property type="match status" value="1"/>
</dbReference>
<keyword evidence="2" id="KW-0378">Hydrolase</keyword>
<dbReference type="NCBIfam" id="TIGR00051">
    <property type="entry name" value="YbgC/FadM family acyl-CoA thioesterase"/>
    <property type="match status" value="1"/>
</dbReference>
<reference evidence="4" key="1">
    <citation type="submission" date="2015-03" db="EMBL/GenBank/DDBJ databases">
        <authorList>
            <person name="Nijsse Bart"/>
        </authorList>
    </citation>
    <scope>NUCLEOTIDE SEQUENCE [LARGE SCALE GENOMIC DNA]</scope>
</reference>
<dbReference type="SUPFAM" id="SSF54637">
    <property type="entry name" value="Thioesterase/thiol ester dehydrase-isomerase"/>
    <property type="match status" value="1"/>
</dbReference>
<proteinExistence type="inferred from homology"/>
<dbReference type="Proteomes" id="UP000049855">
    <property type="component" value="Unassembled WGS sequence"/>
</dbReference>
<dbReference type="InterPro" id="IPR006684">
    <property type="entry name" value="YbgC/YbaW"/>
</dbReference>
<dbReference type="GO" id="GO:0047617">
    <property type="term" value="F:fatty acyl-CoA hydrolase activity"/>
    <property type="evidence" value="ECO:0007669"/>
    <property type="project" value="TreeGrafter"/>
</dbReference>
<dbReference type="Gene3D" id="3.10.129.10">
    <property type="entry name" value="Hotdog Thioesterase"/>
    <property type="match status" value="1"/>
</dbReference>
<name>A0A0U1KX35_9FIRM</name>
<evidence type="ECO:0000313" key="4">
    <source>
        <dbReference type="Proteomes" id="UP000049855"/>
    </source>
</evidence>
<evidence type="ECO:0000256" key="2">
    <source>
        <dbReference type="ARBA" id="ARBA00022801"/>
    </source>
</evidence>